<dbReference type="AlphaFoldDB" id="A0AB33K2A0"/>
<accession>A0AB33K2A0</accession>
<reference evidence="1" key="1">
    <citation type="submission" date="2024-07" db="EMBL/GenBank/DDBJ databases">
        <title>Complete genome sequences of cellulolytic bacteria, Kitasatospora sp. CMC57 and Streptomyces sp. CMC78, isolated from Japanese agricultural soil.</title>
        <authorList>
            <person name="Hashimoto T."/>
            <person name="Ito M."/>
            <person name="Iwamoto M."/>
            <person name="Fukahori D."/>
            <person name="Shoda T."/>
            <person name="Sakoda M."/>
            <person name="Morohoshi T."/>
            <person name="Mitsuboshi M."/>
            <person name="Nishizawa T."/>
        </authorList>
    </citation>
    <scope>NUCLEOTIDE SEQUENCE</scope>
    <source>
        <strain evidence="1">CMC57</strain>
    </source>
</reference>
<gene>
    <name evidence="1" type="ORF">KCMC57_52850</name>
</gene>
<dbReference type="RefSeq" id="WP_407991087.1">
    <property type="nucleotide sequence ID" value="NZ_AP035881.2"/>
</dbReference>
<evidence type="ECO:0000313" key="1">
    <source>
        <dbReference type="EMBL" id="BFP48917.1"/>
    </source>
</evidence>
<proteinExistence type="predicted"/>
<sequence length="98" mass="10256">MRARPGGTDGYQGTATLEYWTNPLTCLGSFRVSLTVAVGEGGWRGVAVPDSAGSERTREGLDFLLLVDPVFTLRFPDGGTVLVSAVAEGGRLLLDALG</sequence>
<organism evidence="1">
    <name type="scientific">Kitasatospora sp. CMC57</name>
    <dbReference type="NCBI Taxonomy" id="3231513"/>
    <lineage>
        <taxon>Bacteria</taxon>
        <taxon>Bacillati</taxon>
        <taxon>Actinomycetota</taxon>
        <taxon>Actinomycetes</taxon>
        <taxon>Kitasatosporales</taxon>
        <taxon>Streptomycetaceae</taxon>
        <taxon>Kitasatospora</taxon>
    </lineage>
</organism>
<protein>
    <submittedName>
        <fullName evidence="1">Uncharacterized protein</fullName>
    </submittedName>
</protein>
<dbReference type="EMBL" id="AP035881">
    <property type="protein sequence ID" value="BFP48917.1"/>
    <property type="molecule type" value="Genomic_DNA"/>
</dbReference>
<name>A0AB33K2A0_9ACTN</name>